<evidence type="ECO:0000313" key="8">
    <source>
        <dbReference type="EMBL" id="KAJ8445908.1"/>
    </source>
</evidence>
<reference evidence="8" key="1">
    <citation type="submission" date="2022-04" db="EMBL/GenBank/DDBJ databases">
        <title>Carnegiea gigantea Genome sequencing and assembly v2.</title>
        <authorList>
            <person name="Copetti D."/>
            <person name="Sanderson M.J."/>
            <person name="Burquez A."/>
            <person name="Wojciechowski M.F."/>
        </authorList>
    </citation>
    <scope>NUCLEOTIDE SEQUENCE</scope>
    <source>
        <strain evidence="8">SGP5-SGP5p</strain>
        <tissue evidence="8">Aerial part</tissue>
    </source>
</reference>
<dbReference type="GO" id="GO:0005737">
    <property type="term" value="C:cytoplasm"/>
    <property type="evidence" value="ECO:0007669"/>
    <property type="project" value="UniProtKB-SubCell"/>
</dbReference>
<dbReference type="AlphaFoldDB" id="A0A9Q1KN96"/>
<dbReference type="GO" id="GO:0005886">
    <property type="term" value="C:plasma membrane"/>
    <property type="evidence" value="ECO:0007669"/>
    <property type="project" value="TreeGrafter"/>
</dbReference>
<sequence>MFAKRLLQKATHHQHHYGVAHQLKSTVNNCSAITKTILNLDHSGLIIVANWIMTHRVSDPSDGRIKVVGGNSIEGLLIAPKQLPYKNLEFLQNEGYLVGILNDNDIQVWKLETRCITCSLQWESNITAFSVISGSLFMLVGDEHGAMSVLKYAAEDGKLVDMPYHLNPDCLIALEDTFRTGHKTIICHSLLIKLLLEFFLNLALWATGKLLIAYQYGLIILWDVSEAKVVVIKGDKDLHVKDNVRDSPSKLDDDPCENVLEHMNEKEISALCWASSFGSMIAVGYVDGDILLWNIGGDAFSKGKHTGVSGKDVVKLQLSSSEKRLPVIVIHWGSLSQNSCEGQLFVYGGSEIGSEEVITVVSLQWSPGMEMLKNVRRVDFSLAGSFADMILLSSLRTGGKSHFDGLFVLTNPGQLRFYSTEILSALVSSQERKSSLSGIEPPVVVPTINPQMTAAKLSLLPSGVTFSMRLSEMTSVGPTLDPAEMAKWPLSGGTHGEISSDEGEQQKSIYIAGYTDGSVRIWDATNPTLSLLLVLEGQVHQHGSDASVTKLDFCAFTMSLAAGTESGAVLIYNLNNDAECRKLHLIKHSEHEVRDVLPSRGPQCKAVVSMVNSPVRSLQFSASGAELAMGFESGHVAVFHMMSFAVLFVTDSIPSSNYPVISVILKKFSDIDGLIKGSKHSGPNYTEQPMEELMFILTQDSKLNIIDSRTGTPISSRPLHLKKELTAISINFMSASSSKQHEQANKDTTILHESTQDGSAKVGDIKGDEHPSVEGGSLLDSLILVCGENKLRLYDMKSAIQGEDKPSYKVKLGTTCCWTSLLIKDGKVCGIIVCYNSGVLEVRSFPDLKLVTGSSLTSILRWNFRPKMEKLMTSLENGLISLVNGSELAFVCLSSGENETRFLASLPLLHDRVVAAAADAAICYSEKQKKQVPVVGVLSGIVKGFKKEKSNNAKNASPEYSFSQLEEIFSRPVTSGLSGNAENKEEEEELLDIDDIEIDEQPVLIASSSSRQGNLVEHGSWNEQFVLYSGLVIVHCVIISLGIAAKGKQSEKQKDRLFQGTSVDIKPRTRTREEILAAYRGPEYAAAAAENARNKLLERQEKLERISKRTEDLRSEAEDFASMANELVKTMEGRKWWKI</sequence>
<dbReference type="InterPro" id="IPR042855">
    <property type="entry name" value="V_SNARE_CC"/>
</dbReference>
<keyword evidence="3" id="KW-0268">Exocytosis</keyword>
<name>A0A9Q1KN96_9CARY</name>
<feature type="coiled-coil region" evidence="6">
    <location>
        <begin position="1086"/>
        <end position="1116"/>
    </location>
</feature>
<evidence type="ECO:0000259" key="7">
    <source>
        <dbReference type="PROSITE" id="PS50892"/>
    </source>
</evidence>
<keyword evidence="4" id="KW-0963">Cytoplasm</keyword>
<evidence type="ECO:0000256" key="6">
    <source>
        <dbReference type="SAM" id="Coils"/>
    </source>
</evidence>
<dbReference type="PANTHER" id="PTHR10241">
    <property type="entry name" value="LETHAL 2 GIANT LARVAE PROTEIN"/>
    <property type="match status" value="1"/>
</dbReference>
<keyword evidence="9" id="KW-1185">Reference proteome</keyword>
<evidence type="ECO:0000256" key="5">
    <source>
        <dbReference type="PROSITE-ProRule" id="PRU00290"/>
    </source>
</evidence>
<comment type="caution">
    <text evidence="8">The sequence shown here is derived from an EMBL/GenBank/DDBJ whole genome shotgun (WGS) entry which is preliminary data.</text>
</comment>
<evidence type="ECO:0000256" key="3">
    <source>
        <dbReference type="ARBA" id="ARBA00022483"/>
    </source>
</evidence>
<dbReference type="SUPFAM" id="SSF58038">
    <property type="entry name" value="SNARE fusion complex"/>
    <property type="match status" value="1"/>
</dbReference>
<dbReference type="OrthoDB" id="19944at2759"/>
<dbReference type="GO" id="GO:0006893">
    <property type="term" value="P:Golgi to plasma membrane transport"/>
    <property type="evidence" value="ECO:0007669"/>
    <property type="project" value="TreeGrafter"/>
</dbReference>
<dbReference type="Proteomes" id="UP001153076">
    <property type="component" value="Unassembled WGS sequence"/>
</dbReference>
<dbReference type="GO" id="GO:0019905">
    <property type="term" value="F:syntaxin binding"/>
    <property type="evidence" value="ECO:0007669"/>
    <property type="project" value="TreeGrafter"/>
</dbReference>
<dbReference type="InterPro" id="IPR015943">
    <property type="entry name" value="WD40/YVTN_repeat-like_dom_sf"/>
</dbReference>
<keyword evidence="5 6" id="KW-0175">Coiled coil</keyword>
<dbReference type="SUPFAM" id="SSF50978">
    <property type="entry name" value="WD40 repeat-like"/>
    <property type="match status" value="1"/>
</dbReference>
<evidence type="ECO:0000256" key="4">
    <source>
        <dbReference type="ARBA" id="ARBA00022490"/>
    </source>
</evidence>
<dbReference type="Gene3D" id="2.130.10.10">
    <property type="entry name" value="YVTN repeat-like/Quinoprotein amine dehydrogenase"/>
    <property type="match status" value="2"/>
</dbReference>
<dbReference type="GO" id="GO:0006887">
    <property type="term" value="P:exocytosis"/>
    <property type="evidence" value="ECO:0007669"/>
    <property type="project" value="UniProtKB-KW"/>
</dbReference>
<feature type="domain" description="V-SNARE coiled-coil homology" evidence="7">
    <location>
        <begin position="1074"/>
        <end position="1138"/>
    </location>
</feature>
<dbReference type="GO" id="GO:0005096">
    <property type="term" value="F:GTPase activator activity"/>
    <property type="evidence" value="ECO:0007669"/>
    <property type="project" value="TreeGrafter"/>
</dbReference>
<dbReference type="SMART" id="SM00320">
    <property type="entry name" value="WD40"/>
    <property type="match status" value="5"/>
</dbReference>
<dbReference type="Gene3D" id="1.20.5.110">
    <property type="match status" value="1"/>
</dbReference>
<gene>
    <name evidence="8" type="ORF">Cgig2_009837</name>
</gene>
<dbReference type="InterPro" id="IPR036322">
    <property type="entry name" value="WD40_repeat_dom_sf"/>
</dbReference>
<dbReference type="EMBL" id="JAKOGI010000068">
    <property type="protein sequence ID" value="KAJ8445908.1"/>
    <property type="molecule type" value="Genomic_DNA"/>
</dbReference>
<dbReference type="CDD" id="cd15873">
    <property type="entry name" value="R-SNARE_STXBP5_6"/>
    <property type="match status" value="1"/>
</dbReference>
<dbReference type="InterPro" id="IPR011041">
    <property type="entry name" value="Quinoprot_gluc/sorb_DH_b-prop"/>
</dbReference>
<comment type="similarity">
    <text evidence="2">Belongs to the WD repeat L(2)GL family.</text>
</comment>
<dbReference type="PROSITE" id="PS50892">
    <property type="entry name" value="V_SNARE"/>
    <property type="match status" value="1"/>
</dbReference>
<dbReference type="PANTHER" id="PTHR10241:SF25">
    <property type="entry name" value="TOMOSYN, ISOFORM C"/>
    <property type="match status" value="1"/>
</dbReference>
<evidence type="ECO:0000313" key="9">
    <source>
        <dbReference type="Proteomes" id="UP001153076"/>
    </source>
</evidence>
<organism evidence="8 9">
    <name type="scientific">Carnegiea gigantea</name>
    <dbReference type="NCBI Taxonomy" id="171969"/>
    <lineage>
        <taxon>Eukaryota</taxon>
        <taxon>Viridiplantae</taxon>
        <taxon>Streptophyta</taxon>
        <taxon>Embryophyta</taxon>
        <taxon>Tracheophyta</taxon>
        <taxon>Spermatophyta</taxon>
        <taxon>Magnoliopsida</taxon>
        <taxon>eudicotyledons</taxon>
        <taxon>Gunneridae</taxon>
        <taxon>Pentapetalae</taxon>
        <taxon>Caryophyllales</taxon>
        <taxon>Cactineae</taxon>
        <taxon>Cactaceae</taxon>
        <taxon>Cactoideae</taxon>
        <taxon>Echinocereeae</taxon>
        <taxon>Carnegiea</taxon>
    </lineage>
</organism>
<evidence type="ECO:0000256" key="2">
    <source>
        <dbReference type="ARBA" id="ARBA00008070"/>
    </source>
</evidence>
<protein>
    <recommendedName>
        <fullName evidence="7">V-SNARE coiled-coil homology domain-containing protein</fullName>
    </recommendedName>
</protein>
<dbReference type="GO" id="GO:0045159">
    <property type="term" value="F:myosin II binding"/>
    <property type="evidence" value="ECO:0007669"/>
    <property type="project" value="TreeGrafter"/>
</dbReference>
<dbReference type="SUPFAM" id="SSF50952">
    <property type="entry name" value="Soluble quinoprotein glucose dehydrogenase"/>
    <property type="match status" value="1"/>
</dbReference>
<evidence type="ECO:0000256" key="1">
    <source>
        <dbReference type="ARBA" id="ARBA00004496"/>
    </source>
</evidence>
<proteinExistence type="inferred from homology"/>
<accession>A0A9Q1KN96</accession>
<dbReference type="InterPro" id="IPR001680">
    <property type="entry name" value="WD40_rpt"/>
</dbReference>
<comment type="subcellular location">
    <subcellularLocation>
        <location evidence="1">Cytoplasm</location>
    </subcellularLocation>
</comment>